<dbReference type="EMBL" id="CP038231">
    <property type="protein sequence ID" value="QDH14020.1"/>
    <property type="molecule type" value="Genomic_DNA"/>
</dbReference>
<sequence length="195" mass="20222">MGRCGWLCHYGGHLSFDECPLAPNRPCSLGAGARARWHNLACGAVAAQPAVPGHAPQIARRATTPARQETVKQPPQLPPQWGEGLPATLALECRLIKKSFSLAGHRTSVALEGPFWQTLTCMAQAQGHSLPALVALVDNARAQQLVPGLGEATPTPPCGTGGLASALRLAALAWAWQHGGAPGGVDNQTTGPSGR</sequence>
<dbReference type="KEGG" id="swf:E3E12_07330"/>
<feature type="region of interest" description="Disordered" evidence="1">
    <location>
        <begin position="61"/>
        <end position="81"/>
    </location>
</feature>
<dbReference type="OrthoDB" id="7477016at2"/>
<keyword evidence="4" id="KW-1185">Reference proteome</keyword>
<accession>A0A4Y6UAQ1</accession>
<gene>
    <name evidence="3" type="ORF">E3E12_07330</name>
</gene>
<proteinExistence type="predicted"/>
<dbReference type="InterPro" id="IPR027373">
    <property type="entry name" value="RHH_dom"/>
</dbReference>
<evidence type="ECO:0000313" key="4">
    <source>
        <dbReference type="Proteomes" id="UP000318709"/>
    </source>
</evidence>
<evidence type="ECO:0000313" key="3">
    <source>
        <dbReference type="EMBL" id="QDH14020.1"/>
    </source>
</evidence>
<dbReference type="Proteomes" id="UP000318709">
    <property type="component" value="Chromosome"/>
</dbReference>
<dbReference type="AlphaFoldDB" id="A0A4Y6UAQ1"/>
<dbReference type="Gene3D" id="1.10.3990.20">
    <property type="entry name" value="protein bp1543"/>
    <property type="match status" value="1"/>
</dbReference>
<dbReference type="Pfam" id="PF13467">
    <property type="entry name" value="RHH_4"/>
    <property type="match status" value="1"/>
</dbReference>
<feature type="domain" description="Ribbon-helix-helix" evidence="2">
    <location>
        <begin position="96"/>
        <end position="174"/>
    </location>
</feature>
<organism evidence="3 4">
    <name type="scientific">Formicincola oecophyllae</name>
    <dbReference type="NCBI Taxonomy" id="2558361"/>
    <lineage>
        <taxon>Bacteria</taxon>
        <taxon>Pseudomonadati</taxon>
        <taxon>Pseudomonadota</taxon>
        <taxon>Alphaproteobacteria</taxon>
        <taxon>Acetobacterales</taxon>
        <taxon>Acetobacteraceae</taxon>
        <taxon>Formicincola</taxon>
    </lineage>
</organism>
<dbReference type="InterPro" id="IPR038268">
    <property type="entry name" value="RHH_sf"/>
</dbReference>
<name>A0A4Y6UAQ1_9PROT</name>
<protein>
    <submittedName>
        <fullName evidence="3">Ribbon-helix-helix domain-containing protein</fullName>
    </submittedName>
</protein>
<evidence type="ECO:0000256" key="1">
    <source>
        <dbReference type="SAM" id="MobiDB-lite"/>
    </source>
</evidence>
<evidence type="ECO:0000259" key="2">
    <source>
        <dbReference type="Pfam" id="PF13467"/>
    </source>
</evidence>
<reference evidence="3 4" key="1">
    <citation type="submission" date="2019-03" db="EMBL/GenBank/DDBJ databases">
        <title>The complete genome sequence of Swingsia_sp. F3b2 LMG30590(T).</title>
        <authorList>
            <person name="Chua K.-O."/>
            <person name="Chan K.-G."/>
            <person name="See-Too W.-S."/>
        </authorList>
    </citation>
    <scope>NUCLEOTIDE SEQUENCE [LARGE SCALE GENOMIC DNA]</scope>
    <source>
        <strain evidence="3 4">F3b2</strain>
    </source>
</reference>